<evidence type="ECO:0000313" key="2">
    <source>
        <dbReference type="Proteomes" id="UP000093898"/>
    </source>
</evidence>
<accession>A0A1A3GY17</accession>
<reference evidence="1 2" key="1">
    <citation type="submission" date="2016-06" db="EMBL/GenBank/DDBJ databases">
        <authorList>
            <person name="Kjaerup R.B."/>
            <person name="Dalgaard T.S."/>
            <person name="Juul-Madsen H.R."/>
        </authorList>
    </citation>
    <scope>NUCLEOTIDE SEQUENCE [LARGE SCALE GENOMIC DNA]</scope>
    <source>
        <strain evidence="1 2">1127319.6</strain>
    </source>
</reference>
<dbReference type="InterPro" id="IPR045677">
    <property type="entry name" value="DUF6197"/>
</dbReference>
<dbReference type="Pfam" id="PF19698">
    <property type="entry name" value="DUF6197"/>
    <property type="match status" value="1"/>
</dbReference>
<proteinExistence type="predicted"/>
<dbReference type="AlphaFoldDB" id="A0A1A3GY17"/>
<organism evidence="1 2">
    <name type="scientific">Mycolicibacterium mucogenicum</name>
    <name type="common">Mycobacterium mucogenicum</name>
    <dbReference type="NCBI Taxonomy" id="56689"/>
    <lineage>
        <taxon>Bacteria</taxon>
        <taxon>Bacillati</taxon>
        <taxon>Actinomycetota</taxon>
        <taxon>Actinomycetes</taxon>
        <taxon>Mycobacteriales</taxon>
        <taxon>Mycobacteriaceae</taxon>
        <taxon>Mycolicibacterium</taxon>
    </lineage>
</organism>
<sequence>MKTIAEIIENLKRTKEVLKERGRTTGKLVDPETGCACLLGGIGIAVVGDAFLESADAEGWIDDYSPFYPNGAARAEVLALLDVMTDDELRHLGYSRYDTNDCTVFRYNDNYAAGGELGDEKVFGLIDRAVADLEGRVAA</sequence>
<name>A0A1A3GY17_MYCMU</name>
<dbReference type="Proteomes" id="UP000093898">
    <property type="component" value="Unassembled WGS sequence"/>
</dbReference>
<dbReference type="EMBL" id="LZLC01000160">
    <property type="protein sequence ID" value="OBJ40266.1"/>
    <property type="molecule type" value="Genomic_DNA"/>
</dbReference>
<comment type="caution">
    <text evidence="1">The sequence shown here is derived from an EMBL/GenBank/DDBJ whole genome shotgun (WGS) entry which is preliminary data.</text>
</comment>
<gene>
    <name evidence="1" type="ORF">A5630_25280</name>
</gene>
<protein>
    <submittedName>
        <fullName evidence="1">Uncharacterized protein</fullName>
    </submittedName>
</protein>
<dbReference type="RefSeq" id="WP_064982420.1">
    <property type="nucleotide sequence ID" value="NZ_LZLC01000160.1"/>
</dbReference>
<evidence type="ECO:0000313" key="1">
    <source>
        <dbReference type="EMBL" id="OBJ40266.1"/>
    </source>
</evidence>